<dbReference type="SUPFAM" id="SSF82171">
    <property type="entry name" value="DPP6 N-terminal domain-like"/>
    <property type="match status" value="1"/>
</dbReference>
<keyword evidence="4" id="KW-1185">Reference proteome</keyword>
<feature type="region of interest" description="Disordered" evidence="1">
    <location>
        <begin position="92"/>
        <end position="112"/>
    </location>
</feature>
<organism evidence="3 4">
    <name type="scientific">Actinomadura soli</name>
    <dbReference type="NCBI Taxonomy" id="2508997"/>
    <lineage>
        <taxon>Bacteria</taxon>
        <taxon>Bacillati</taxon>
        <taxon>Actinomycetota</taxon>
        <taxon>Actinomycetes</taxon>
        <taxon>Streptosporangiales</taxon>
        <taxon>Thermomonosporaceae</taxon>
        <taxon>Actinomadura</taxon>
    </lineage>
</organism>
<dbReference type="Proteomes" id="UP000309174">
    <property type="component" value="Unassembled WGS sequence"/>
</dbReference>
<evidence type="ECO:0000256" key="2">
    <source>
        <dbReference type="SAM" id="Phobius"/>
    </source>
</evidence>
<keyword evidence="2" id="KW-1133">Transmembrane helix</keyword>
<evidence type="ECO:0000256" key="1">
    <source>
        <dbReference type="SAM" id="MobiDB-lite"/>
    </source>
</evidence>
<reference evidence="3 4" key="1">
    <citation type="submission" date="2019-05" db="EMBL/GenBank/DDBJ databases">
        <title>Draft genome sequence of Actinomadura sp. 14C53.</title>
        <authorList>
            <person name="Saricaoglu S."/>
            <person name="Isik K."/>
        </authorList>
    </citation>
    <scope>NUCLEOTIDE SEQUENCE [LARGE SCALE GENOMIC DNA]</scope>
    <source>
        <strain evidence="3 4">14C53</strain>
    </source>
</reference>
<protein>
    <recommendedName>
        <fullName evidence="5">WD40 repeat protein</fullName>
    </recommendedName>
</protein>
<evidence type="ECO:0000313" key="3">
    <source>
        <dbReference type="EMBL" id="TMQ90932.1"/>
    </source>
</evidence>
<dbReference type="RefSeq" id="WP_138649162.1">
    <property type="nucleotide sequence ID" value="NZ_VCKW01000249.1"/>
</dbReference>
<dbReference type="AlphaFoldDB" id="A0A5C4J2E2"/>
<name>A0A5C4J2E2_9ACTN</name>
<dbReference type="Gene3D" id="2.120.10.30">
    <property type="entry name" value="TolB, C-terminal domain"/>
    <property type="match status" value="1"/>
</dbReference>
<evidence type="ECO:0008006" key="5">
    <source>
        <dbReference type="Google" id="ProtNLM"/>
    </source>
</evidence>
<gene>
    <name evidence="3" type="ORF">ETD83_33195</name>
</gene>
<comment type="caution">
    <text evidence="3">The sequence shown here is derived from an EMBL/GenBank/DDBJ whole genome shotgun (WGS) entry which is preliminary data.</text>
</comment>
<dbReference type="OrthoDB" id="3456855at2"/>
<sequence>MADERDEPQDREPPSWRLRRWAAPIALAASVAVSIGAVQLLADGGGSSGPGLGGREPRFVLSVGGIRTSPRQDGEPTPWIRVEAFRRDGRYRPVDSVRPPSPSAGEAREILGGPDGTFVVASTRDEPCESRLYRFTLTGGGRATGIAPLTGDVVPARVGGLAMSPDGAKLAYTTAPCADGREPAGSAPRPGASVTVLDLGSGHRRTWSTPGPALVGQIVWAEDDRTLGYVLSDIRQDATPGIDVGSGGPGEPARDIGNAAVHALDTEARGADLRAGRVLFRQPDAAAVVTSAVMEPDARGGYGVMQKGDPATTLFFGFEEGEPMRVTHTIAPKAGVAQSVALVASHDPPRYACLTGVDPFGRAVGGDLSDLADIALCGTAWAY</sequence>
<proteinExistence type="predicted"/>
<dbReference type="InterPro" id="IPR011042">
    <property type="entry name" value="6-blade_b-propeller_TolB-like"/>
</dbReference>
<dbReference type="EMBL" id="VCKW01000249">
    <property type="protein sequence ID" value="TMQ90932.1"/>
    <property type="molecule type" value="Genomic_DNA"/>
</dbReference>
<accession>A0A5C4J2E2</accession>
<keyword evidence="2" id="KW-0472">Membrane</keyword>
<feature type="transmembrane region" description="Helical" evidence="2">
    <location>
        <begin position="21"/>
        <end position="42"/>
    </location>
</feature>
<keyword evidence="2" id="KW-0812">Transmembrane</keyword>
<evidence type="ECO:0000313" key="4">
    <source>
        <dbReference type="Proteomes" id="UP000309174"/>
    </source>
</evidence>